<keyword evidence="10" id="KW-1185">Reference proteome</keyword>
<feature type="domain" description="Nitrite/sulphite reductase 4Fe-4S" evidence="7">
    <location>
        <begin position="119"/>
        <end position="273"/>
    </location>
</feature>
<dbReference type="InterPro" id="IPR036136">
    <property type="entry name" value="Nit/Sulf_reduc_fer-like_dom_sf"/>
</dbReference>
<dbReference type="InterPro" id="IPR006067">
    <property type="entry name" value="NO2/SO3_Rdtase_4Fe4S_dom"/>
</dbReference>
<accession>A0ABT3QIZ4</accession>
<name>A0ABT3QIZ4_9HYPH</name>
<organism evidence="9 10">
    <name type="scientific">Ochrobactrum chromiisoli</name>
    <dbReference type="NCBI Taxonomy" id="2993941"/>
    <lineage>
        <taxon>Bacteria</taxon>
        <taxon>Pseudomonadati</taxon>
        <taxon>Pseudomonadota</taxon>
        <taxon>Alphaproteobacteria</taxon>
        <taxon>Hyphomicrobiales</taxon>
        <taxon>Brucellaceae</taxon>
        <taxon>Brucella/Ochrobactrum group</taxon>
        <taxon>Ochrobactrum</taxon>
    </lineage>
</organism>
<feature type="domain" description="Nitrite/Sulfite reductase ferredoxin-like" evidence="8">
    <location>
        <begin position="347"/>
        <end position="397"/>
    </location>
</feature>
<dbReference type="InterPro" id="IPR005117">
    <property type="entry name" value="NiRdtase/SiRdtase_haem-b_fer"/>
</dbReference>
<evidence type="ECO:0000256" key="2">
    <source>
        <dbReference type="ARBA" id="ARBA00022617"/>
    </source>
</evidence>
<evidence type="ECO:0000313" key="10">
    <source>
        <dbReference type="Proteomes" id="UP001301216"/>
    </source>
</evidence>
<dbReference type="RefSeq" id="WP_265982745.1">
    <property type="nucleotide sequence ID" value="NZ_JAPHAV010000001.1"/>
</dbReference>
<dbReference type="EMBL" id="JAPHAV010000001">
    <property type="protein sequence ID" value="MCX2695588.1"/>
    <property type="molecule type" value="Genomic_DNA"/>
</dbReference>
<evidence type="ECO:0000259" key="8">
    <source>
        <dbReference type="Pfam" id="PF03460"/>
    </source>
</evidence>
<keyword evidence="1" id="KW-0004">4Fe-4S</keyword>
<dbReference type="Proteomes" id="UP001301216">
    <property type="component" value="Unassembled WGS sequence"/>
</dbReference>
<sequence>MYRYDEFDRDFVAARVAQFKDQVGRRLSGELTEDQFKPLRLMNGLYLQLHAYMLRVAIPYGTLSSRQLRKLGSIARDYDRGFAHFTTRQNVQYNWPALKDVPQILEELAEVEMHAIQTSGNCIRNVTADHFAGAAADEVADPRPFAEILRQWSSLHPEFSYLPRKFKIAIVGSEHDRAAIQVHDIGLQLKKNEAGELGLAVYIGGGQGRTPMVAKKIRDFLPLEDMLTYVTAIVRVYNLYGRRDNKYKARIKILVHETGVEPLVQEINAEWEQIRYSDLRLPQHDIDAIESYFRMSDLPQRPEGWEILAVTQKSDADFAAWTQRNVTPHKNPDYAVVTISLKPIGGIPGDASAEQMELVADIAQTYSSDEIRVSHEQNLVLPHVAKADLPAVYDLLASDGLVTANAGLITDIIACPGLDYCALANARSIPVAQRISERFGDQQRQLEIGDLKIKISGCINACGHHHVGHIGILGVEKKGEELYQITLGGSGDEHTSIGDITGRGFSSEEVVDAIETVVDTYLGLRENADETFIAAYRRVGMEPFKRALYGEVSRAA</sequence>
<dbReference type="PANTHER" id="PTHR32439:SF9">
    <property type="entry name" value="BLR3264 PROTEIN"/>
    <property type="match status" value="1"/>
</dbReference>
<keyword evidence="6" id="KW-0411">Iron-sulfur</keyword>
<feature type="domain" description="Nitrite/sulphite reductase 4Fe-4S" evidence="7">
    <location>
        <begin position="410"/>
        <end position="548"/>
    </location>
</feature>
<evidence type="ECO:0000256" key="5">
    <source>
        <dbReference type="ARBA" id="ARBA00023004"/>
    </source>
</evidence>
<dbReference type="Gene3D" id="3.30.413.10">
    <property type="entry name" value="Sulfite Reductase Hemoprotein, domain 1"/>
    <property type="match status" value="2"/>
</dbReference>
<keyword evidence="3" id="KW-0479">Metal-binding</keyword>
<evidence type="ECO:0000256" key="4">
    <source>
        <dbReference type="ARBA" id="ARBA00023002"/>
    </source>
</evidence>
<dbReference type="SUPFAM" id="SSF56014">
    <property type="entry name" value="Nitrite and sulphite reductase 4Fe-4S domain-like"/>
    <property type="match status" value="2"/>
</dbReference>
<keyword evidence="5" id="KW-0408">Iron</keyword>
<keyword evidence="4" id="KW-0560">Oxidoreductase</keyword>
<feature type="domain" description="Nitrite/Sulfite reductase ferredoxin-like" evidence="8">
    <location>
        <begin position="52"/>
        <end position="111"/>
    </location>
</feature>
<dbReference type="PANTHER" id="PTHR32439">
    <property type="entry name" value="FERREDOXIN--NITRITE REDUCTASE, CHLOROPLASTIC"/>
    <property type="match status" value="1"/>
</dbReference>
<keyword evidence="2" id="KW-0349">Heme</keyword>
<evidence type="ECO:0000256" key="6">
    <source>
        <dbReference type="ARBA" id="ARBA00023014"/>
    </source>
</evidence>
<reference evidence="9 10" key="1">
    <citation type="submission" date="2022-11" db="EMBL/GenBank/DDBJ databases">
        <title>Brucella sp. YY2X, whole genome shotgun sequencing project.</title>
        <authorList>
            <person name="Yang Y."/>
        </authorList>
    </citation>
    <scope>NUCLEOTIDE SEQUENCE [LARGE SCALE GENOMIC DNA]</scope>
    <source>
        <strain evidence="9 10">YY2X</strain>
    </source>
</reference>
<dbReference type="Pfam" id="PF01077">
    <property type="entry name" value="NIR_SIR"/>
    <property type="match status" value="2"/>
</dbReference>
<evidence type="ECO:0000256" key="1">
    <source>
        <dbReference type="ARBA" id="ARBA00022485"/>
    </source>
</evidence>
<dbReference type="Gene3D" id="3.90.480.10">
    <property type="entry name" value="Sulfite Reductase Hemoprotein,Domain 2"/>
    <property type="match status" value="1"/>
</dbReference>
<evidence type="ECO:0000313" key="9">
    <source>
        <dbReference type="EMBL" id="MCX2695588.1"/>
    </source>
</evidence>
<evidence type="ECO:0000256" key="3">
    <source>
        <dbReference type="ARBA" id="ARBA00022723"/>
    </source>
</evidence>
<protein>
    <submittedName>
        <fullName evidence="9">Nitrite/sulfite reductase</fullName>
    </submittedName>
</protein>
<dbReference type="SUPFAM" id="SSF55124">
    <property type="entry name" value="Nitrite/Sulfite reductase N-terminal domain-like"/>
    <property type="match status" value="2"/>
</dbReference>
<comment type="caution">
    <text evidence="9">The sequence shown here is derived from an EMBL/GenBank/DDBJ whole genome shotgun (WGS) entry which is preliminary data.</text>
</comment>
<gene>
    <name evidence="9" type="ORF">OPR82_02205</name>
</gene>
<dbReference type="InterPro" id="IPR051329">
    <property type="entry name" value="NIR_SIR_4Fe-4S"/>
</dbReference>
<proteinExistence type="predicted"/>
<dbReference type="Pfam" id="PF03460">
    <property type="entry name" value="NIR_SIR_ferr"/>
    <property type="match status" value="2"/>
</dbReference>
<dbReference type="InterPro" id="IPR045854">
    <property type="entry name" value="NO2/SO3_Rdtase_4Fe4S_sf"/>
</dbReference>
<evidence type="ECO:0000259" key="7">
    <source>
        <dbReference type="Pfam" id="PF01077"/>
    </source>
</evidence>